<reference evidence="7" key="2">
    <citation type="journal article" date="2023" name="Int. J. Syst. Evol. Microbiol.">
        <title>Streptomyces marispadix sp. nov., isolated from marine beach sediment of the Northern Coast of Portugal.</title>
        <authorList>
            <person name="dos Santos J.D.N."/>
            <person name="Vitorino I.R."/>
            <person name="Kallscheuer N."/>
            <person name="Srivastava A."/>
            <person name="Krautwurst S."/>
            <person name="Marz M."/>
            <person name="Jogler C."/>
            <person name="Lobo Da Cunha A."/>
            <person name="Catita J."/>
            <person name="Goncalves H."/>
            <person name="Gonzalez I."/>
            <person name="Reyes F."/>
            <person name="Lage O.M."/>
        </authorList>
    </citation>
    <scope>NUCLEOTIDE SEQUENCE</scope>
    <source>
        <strain evidence="7">M600PL45_2</strain>
    </source>
</reference>
<dbReference type="PANTHER" id="PTHR43588:SF1">
    <property type="entry name" value="COBALT-PRECORRIN-8 METHYLMUTASE"/>
    <property type="match status" value="1"/>
</dbReference>
<feature type="domain" description="Cobalamin biosynthesis precorrin-8X methylmutase CobH/CbiC" evidence="6">
    <location>
        <begin position="20"/>
        <end position="201"/>
    </location>
</feature>
<dbReference type="Gene3D" id="3.40.50.10230">
    <property type="entry name" value="Cobalamin biosynthesis CobH/CbiC, precorrin-8X methylmutase"/>
    <property type="match status" value="1"/>
</dbReference>
<evidence type="ECO:0000259" key="6">
    <source>
        <dbReference type="Pfam" id="PF02570"/>
    </source>
</evidence>
<evidence type="ECO:0000256" key="2">
    <source>
        <dbReference type="ARBA" id="ARBA00009774"/>
    </source>
</evidence>
<dbReference type="EMBL" id="JAKWJU010000002">
    <property type="protein sequence ID" value="MCH6159599.1"/>
    <property type="molecule type" value="Genomic_DNA"/>
</dbReference>
<proteinExistence type="inferred from homology"/>
<evidence type="ECO:0000256" key="3">
    <source>
        <dbReference type="ARBA" id="ARBA00022573"/>
    </source>
</evidence>
<dbReference type="SUPFAM" id="SSF63965">
    <property type="entry name" value="Precorrin-8X methylmutase CbiC/CobH"/>
    <property type="match status" value="1"/>
</dbReference>
<gene>
    <name evidence="7" type="ORF">MMA15_03955</name>
</gene>
<keyword evidence="3" id="KW-0169">Cobalamin biosynthesis</keyword>
<accession>A0ABS9STJ0</accession>
<evidence type="ECO:0000256" key="1">
    <source>
        <dbReference type="ARBA" id="ARBA00004953"/>
    </source>
</evidence>
<evidence type="ECO:0000313" key="7">
    <source>
        <dbReference type="EMBL" id="MCH6159599.1"/>
    </source>
</evidence>
<evidence type="ECO:0000313" key="8">
    <source>
        <dbReference type="Proteomes" id="UP001166784"/>
    </source>
</evidence>
<dbReference type="InterPro" id="IPR036588">
    <property type="entry name" value="CobH/CbiC_sf"/>
</dbReference>
<protein>
    <submittedName>
        <fullName evidence="7">Precorrin-8X methylmutase</fullName>
    </submittedName>
</protein>
<dbReference type="InterPro" id="IPR003722">
    <property type="entry name" value="Cbl_synth_CobH/CbiC"/>
</dbReference>
<evidence type="ECO:0000256" key="5">
    <source>
        <dbReference type="SAM" id="MobiDB-lite"/>
    </source>
</evidence>
<feature type="region of interest" description="Disordered" evidence="5">
    <location>
        <begin position="206"/>
        <end position="227"/>
    </location>
</feature>
<dbReference type="PANTHER" id="PTHR43588">
    <property type="entry name" value="COBALT-PRECORRIN-8 METHYLMUTASE"/>
    <property type="match status" value="1"/>
</dbReference>
<evidence type="ECO:0000256" key="4">
    <source>
        <dbReference type="ARBA" id="ARBA00023235"/>
    </source>
</evidence>
<keyword evidence="4" id="KW-0413">Isomerase</keyword>
<comment type="similarity">
    <text evidence="2">Belongs to the CobH/CbiC family.</text>
</comment>
<sequence>MNGRSPVTPVPDARRAVHPIEQESYRILRSRLDTSALPPLTRAVVERVVHSSADLGYADDLVTDEEQLRAAHAALHRPAAPAPVVADVEMVASGITRREAVCRLGDAKSSAELTRSAHAVRLAYEEVGPGAVWVVGCAPTALFELIGLGVSPALVIGMPVGFVGAAESKAALRASGLPAVSNISEKGGSAVAAAALNALLYAGSTPGVEGRAGEDPAPYDQFSKEKL</sequence>
<comment type="caution">
    <text evidence="7">The sequence shown here is derived from an EMBL/GenBank/DDBJ whole genome shotgun (WGS) entry which is preliminary data.</text>
</comment>
<organism evidence="7 8">
    <name type="scientific">Streptomyces marispadix</name>
    <dbReference type="NCBI Taxonomy" id="2922868"/>
    <lineage>
        <taxon>Bacteria</taxon>
        <taxon>Bacillati</taxon>
        <taxon>Actinomycetota</taxon>
        <taxon>Actinomycetes</taxon>
        <taxon>Kitasatosporales</taxon>
        <taxon>Streptomycetaceae</taxon>
        <taxon>Streptomyces</taxon>
    </lineage>
</organism>
<dbReference type="RefSeq" id="WP_241057536.1">
    <property type="nucleotide sequence ID" value="NZ_JAKWJU010000002.1"/>
</dbReference>
<comment type="pathway">
    <text evidence="1">Cofactor biosynthesis; adenosylcobalamin biosynthesis.</text>
</comment>
<reference evidence="7" key="1">
    <citation type="submission" date="2022-03" db="EMBL/GenBank/DDBJ databases">
        <authorList>
            <person name="Santos J.D.N."/>
            <person name="Kallscheuer N."/>
            <person name="Jogler C."/>
            <person name="Lage O.M."/>
        </authorList>
    </citation>
    <scope>NUCLEOTIDE SEQUENCE</scope>
    <source>
        <strain evidence="7">M600PL45_2</strain>
    </source>
</reference>
<keyword evidence="8" id="KW-1185">Reference proteome</keyword>
<name>A0ABS9STJ0_9ACTN</name>
<dbReference type="Proteomes" id="UP001166784">
    <property type="component" value="Unassembled WGS sequence"/>
</dbReference>
<dbReference type="Pfam" id="PF02570">
    <property type="entry name" value="CbiC"/>
    <property type="match status" value="1"/>
</dbReference>